<organism evidence="1 2">
    <name type="scientific">Psychracetigena formicireducens</name>
    <dbReference type="NCBI Taxonomy" id="2986056"/>
    <lineage>
        <taxon>Bacteria</taxon>
        <taxon>Bacillati</taxon>
        <taxon>Candidatus Lithacetigenota</taxon>
        <taxon>Candidatus Psychracetigena</taxon>
    </lineage>
</organism>
<sequence length="131" mass="13865">MSKIFYASSIDGNTAIKGLVGGGIVLKFSTSGKYLGELSNVFSAGGLSEVDAISILHSGGVLEVGISVGGYFHKTLSPRTLADLMNFCNGLNGLVFIGRRVGCVGEVSYTQYIYSYRIKTLNLCKLLEVVG</sequence>
<dbReference type="EMBL" id="QLTW01000268">
    <property type="protein sequence ID" value="MBT9146012.1"/>
    <property type="molecule type" value="Genomic_DNA"/>
</dbReference>
<evidence type="ECO:0000313" key="2">
    <source>
        <dbReference type="Proteomes" id="UP000811545"/>
    </source>
</evidence>
<reference evidence="1 2" key="1">
    <citation type="journal article" date="2021" name="bioRxiv">
        <title>Unique metabolic strategies in Hadean analogues reveal hints for primordial physiology.</title>
        <authorList>
            <person name="Nobu M.K."/>
            <person name="Nakai R."/>
            <person name="Tamazawa S."/>
            <person name="Mori H."/>
            <person name="Toyoda A."/>
            <person name="Ijiri A."/>
            <person name="Suzuki S."/>
            <person name="Kurokawa K."/>
            <person name="Kamagata Y."/>
            <person name="Tamaki H."/>
        </authorList>
    </citation>
    <scope>NUCLEOTIDE SEQUENCE [LARGE SCALE GENOMIC DNA]</scope>
    <source>
        <strain evidence="1">BS525</strain>
    </source>
</reference>
<dbReference type="Proteomes" id="UP000811545">
    <property type="component" value="Unassembled WGS sequence"/>
</dbReference>
<proteinExistence type="predicted"/>
<gene>
    <name evidence="1" type="ORF">DDT42_01891</name>
</gene>
<comment type="caution">
    <text evidence="1">The sequence shown here is derived from an EMBL/GenBank/DDBJ whole genome shotgun (WGS) entry which is preliminary data.</text>
</comment>
<evidence type="ECO:0000313" key="1">
    <source>
        <dbReference type="EMBL" id="MBT9146012.1"/>
    </source>
</evidence>
<protein>
    <submittedName>
        <fullName evidence="1">Uncharacterized protein</fullName>
    </submittedName>
</protein>
<dbReference type="AlphaFoldDB" id="A0A9E2BI80"/>
<accession>A0A9E2BI80</accession>
<name>A0A9E2BI80_PSYF1</name>